<evidence type="ECO:0000259" key="17">
    <source>
        <dbReference type="Pfam" id="PF03443"/>
    </source>
</evidence>
<evidence type="ECO:0000256" key="10">
    <source>
        <dbReference type="ARBA" id="ARBA00023157"/>
    </source>
</evidence>
<dbReference type="Pfam" id="PF03443">
    <property type="entry name" value="AA9"/>
    <property type="match status" value="1"/>
</dbReference>
<dbReference type="AlphaFoldDB" id="A0A9W7ZR73"/>
<dbReference type="OrthoDB" id="2525337at2759"/>
<dbReference type="GO" id="GO:0004497">
    <property type="term" value="F:monooxygenase activity"/>
    <property type="evidence" value="ECO:0007669"/>
    <property type="project" value="UniProtKB-KW"/>
</dbReference>
<dbReference type="Proteomes" id="UP001150538">
    <property type="component" value="Unassembled WGS sequence"/>
</dbReference>
<evidence type="ECO:0000256" key="15">
    <source>
        <dbReference type="ARBA" id="ARBA00047174"/>
    </source>
</evidence>
<evidence type="ECO:0000256" key="12">
    <source>
        <dbReference type="ARBA" id="ARBA00023326"/>
    </source>
</evidence>
<evidence type="ECO:0000256" key="1">
    <source>
        <dbReference type="ARBA" id="ARBA00001973"/>
    </source>
</evidence>
<evidence type="ECO:0000313" key="18">
    <source>
        <dbReference type="EMBL" id="KAJ1914920.1"/>
    </source>
</evidence>
<reference evidence="18" key="1">
    <citation type="submission" date="2022-07" db="EMBL/GenBank/DDBJ databases">
        <title>Phylogenomic reconstructions and comparative analyses of Kickxellomycotina fungi.</title>
        <authorList>
            <person name="Reynolds N.K."/>
            <person name="Stajich J.E."/>
            <person name="Barry K."/>
            <person name="Grigoriev I.V."/>
            <person name="Crous P."/>
            <person name="Smith M.E."/>
        </authorList>
    </citation>
    <scope>NUCLEOTIDE SEQUENCE</scope>
    <source>
        <strain evidence="18">NBRC 100468</strain>
    </source>
</reference>
<organism evidence="18 19">
    <name type="scientific">Mycoemilia scoparia</name>
    <dbReference type="NCBI Taxonomy" id="417184"/>
    <lineage>
        <taxon>Eukaryota</taxon>
        <taxon>Fungi</taxon>
        <taxon>Fungi incertae sedis</taxon>
        <taxon>Zoopagomycota</taxon>
        <taxon>Kickxellomycotina</taxon>
        <taxon>Kickxellomycetes</taxon>
        <taxon>Kickxellales</taxon>
        <taxon>Kickxellaceae</taxon>
        <taxon>Mycoemilia</taxon>
    </lineage>
</organism>
<keyword evidence="6" id="KW-0136">Cellulose degradation</keyword>
<evidence type="ECO:0000313" key="19">
    <source>
        <dbReference type="Proteomes" id="UP001150538"/>
    </source>
</evidence>
<dbReference type="GO" id="GO:0005576">
    <property type="term" value="C:extracellular region"/>
    <property type="evidence" value="ECO:0007669"/>
    <property type="project" value="UniProtKB-SubCell"/>
</dbReference>
<dbReference type="GO" id="GO:0030245">
    <property type="term" value="P:cellulose catabolic process"/>
    <property type="evidence" value="ECO:0007669"/>
    <property type="project" value="UniProtKB-KW"/>
</dbReference>
<evidence type="ECO:0000256" key="8">
    <source>
        <dbReference type="ARBA" id="ARBA00023008"/>
    </source>
</evidence>
<evidence type="ECO:0000256" key="11">
    <source>
        <dbReference type="ARBA" id="ARBA00023277"/>
    </source>
</evidence>
<evidence type="ECO:0000256" key="6">
    <source>
        <dbReference type="ARBA" id="ARBA00023001"/>
    </source>
</evidence>
<feature type="chain" id="PRO_5040997986" description="lytic cellulose monooxygenase (C4-dehydrogenating)" evidence="16">
    <location>
        <begin position="22"/>
        <end position="249"/>
    </location>
</feature>
<dbReference type="CDD" id="cd21175">
    <property type="entry name" value="LPMO_AA9"/>
    <property type="match status" value="1"/>
</dbReference>
<keyword evidence="3" id="KW-0964">Secreted</keyword>
<dbReference type="Gene3D" id="2.70.50.70">
    <property type="match status" value="1"/>
</dbReference>
<accession>A0A9W7ZR73</accession>
<dbReference type="EMBL" id="JANBPU010000173">
    <property type="protein sequence ID" value="KAJ1914920.1"/>
    <property type="molecule type" value="Genomic_DNA"/>
</dbReference>
<comment type="caution">
    <text evidence="18">The sequence shown here is derived from an EMBL/GenBank/DDBJ whole genome shotgun (WGS) entry which is preliminary data.</text>
</comment>
<feature type="domain" description="Auxiliary Activity family 9 catalytic" evidence="17">
    <location>
        <begin position="22"/>
        <end position="231"/>
    </location>
</feature>
<proteinExistence type="inferred from homology"/>
<dbReference type="PANTHER" id="PTHR33353">
    <property type="entry name" value="PUTATIVE (AFU_ORTHOLOGUE AFUA_1G12560)-RELATED"/>
    <property type="match status" value="1"/>
</dbReference>
<dbReference type="PANTHER" id="PTHR33353:SF10">
    <property type="entry name" value="ENDO-BETA-1,4-GLUCANASE D"/>
    <property type="match status" value="1"/>
</dbReference>
<feature type="signal peptide" evidence="16">
    <location>
        <begin position="1"/>
        <end position="21"/>
    </location>
</feature>
<comment type="subcellular location">
    <subcellularLocation>
        <location evidence="2">Secreted</location>
    </subcellularLocation>
</comment>
<sequence>MVFSLKSAILGLSGLVALVTAHTHLHAVTINGEEMYPGECLRFWGEPWNSPVLDISGKEMKCGHGGANPGLMTCPVKAGTEMSIRYYSQSINAWDRVISGNHFGPCQVYMAPAESNGEGDVWFKIYKEDYDHNMDLWCTQKLRETNGLLNFTLPKNIPSGKYLIRGELITLQAARGRRSVDPKLGAQLYIDCVQVDLEGGNNNAKVPAGVRFPGEYEDSHPGLYGNYIQAVAPNPYPFPGPPVFDDKTA</sequence>
<protein>
    <recommendedName>
        <fullName evidence="15">lytic cellulose monooxygenase (C4-dehydrogenating)</fullName>
        <ecNumber evidence="15">1.14.99.56</ecNumber>
    </recommendedName>
</protein>
<dbReference type="GO" id="GO:0046872">
    <property type="term" value="F:metal ion binding"/>
    <property type="evidence" value="ECO:0007669"/>
    <property type="project" value="UniProtKB-KW"/>
</dbReference>
<gene>
    <name evidence="18" type="ORF">H4219_004575</name>
</gene>
<keyword evidence="5 16" id="KW-0732">Signal</keyword>
<evidence type="ECO:0000256" key="5">
    <source>
        <dbReference type="ARBA" id="ARBA00022729"/>
    </source>
</evidence>
<keyword evidence="11" id="KW-0119">Carbohydrate metabolism</keyword>
<dbReference type="InterPro" id="IPR005103">
    <property type="entry name" value="AA9_LPMO"/>
</dbReference>
<evidence type="ECO:0000256" key="14">
    <source>
        <dbReference type="ARBA" id="ARBA00045077"/>
    </source>
</evidence>
<dbReference type="InterPro" id="IPR049892">
    <property type="entry name" value="AA9"/>
</dbReference>
<evidence type="ECO:0000256" key="4">
    <source>
        <dbReference type="ARBA" id="ARBA00022723"/>
    </source>
</evidence>
<keyword evidence="8" id="KW-0186">Copper</keyword>
<comment type="similarity">
    <text evidence="13">Belongs to the polysaccharide monooxygenase AA9 family.</text>
</comment>
<keyword evidence="4" id="KW-0479">Metal-binding</keyword>
<evidence type="ECO:0000256" key="16">
    <source>
        <dbReference type="SAM" id="SignalP"/>
    </source>
</evidence>
<comment type="catalytic activity">
    <reaction evidence="14">
        <text>[(1-&gt;4)-beta-D-glucosyl]n+m + reduced acceptor + O2 = 4-dehydro-beta-D-glucosyl-[(1-&gt;4)-beta-D-glucosyl]n-1 + [(1-&gt;4)-beta-D-glucosyl]m + acceptor + H2O.</text>
        <dbReference type="EC" id="1.14.99.56"/>
    </reaction>
</comment>
<keyword evidence="19" id="KW-1185">Reference proteome</keyword>
<comment type="cofactor">
    <cofactor evidence="1">
        <name>Cu(2+)</name>
        <dbReference type="ChEBI" id="CHEBI:29036"/>
    </cofactor>
</comment>
<keyword evidence="12" id="KW-0624">Polysaccharide degradation</keyword>
<evidence type="ECO:0000256" key="9">
    <source>
        <dbReference type="ARBA" id="ARBA00023033"/>
    </source>
</evidence>
<evidence type="ECO:0000256" key="13">
    <source>
        <dbReference type="ARBA" id="ARBA00044502"/>
    </source>
</evidence>
<evidence type="ECO:0000256" key="7">
    <source>
        <dbReference type="ARBA" id="ARBA00023002"/>
    </source>
</evidence>
<keyword evidence="9" id="KW-0503">Monooxygenase</keyword>
<keyword evidence="7" id="KW-0560">Oxidoreductase</keyword>
<evidence type="ECO:0000256" key="2">
    <source>
        <dbReference type="ARBA" id="ARBA00004613"/>
    </source>
</evidence>
<name>A0A9W7ZR73_9FUNG</name>
<dbReference type="EC" id="1.14.99.56" evidence="15"/>
<keyword evidence="10" id="KW-1015">Disulfide bond</keyword>
<evidence type="ECO:0000256" key="3">
    <source>
        <dbReference type="ARBA" id="ARBA00022525"/>
    </source>
</evidence>